<dbReference type="GO" id="GO:0032790">
    <property type="term" value="P:ribosome disassembly"/>
    <property type="evidence" value="ECO:0007669"/>
    <property type="project" value="TreeGrafter"/>
</dbReference>
<evidence type="ECO:0000256" key="3">
    <source>
        <dbReference type="ARBA" id="ARBA00022741"/>
    </source>
</evidence>
<dbReference type="Gene3D" id="3.40.50.300">
    <property type="entry name" value="P-loop containing nucleotide triphosphate hydrolases"/>
    <property type="match status" value="1"/>
</dbReference>
<dbReference type="Pfam" id="PF00679">
    <property type="entry name" value="EFG_C"/>
    <property type="match status" value="1"/>
</dbReference>
<dbReference type="InterPro" id="IPR041095">
    <property type="entry name" value="EFG_II"/>
</dbReference>
<keyword evidence="8" id="KW-1185">Reference proteome</keyword>
<reference evidence="7 8" key="1">
    <citation type="submission" date="2016-10" db="EMBL/GenBank/DDBJ databases">
        <authorList>
            <person name="de Groot N.N."/>
        </authorList>
    </citation>
    <scope>NUCLEOTIDE SEQUENCE [LARGE SCALE GENOMIC DNA]</scope>
    <source>
        <strain evidence="7 8">DSM 20678</strain>
    </source>
</reference>
<feature type="domain" description="Tr-type G" evidence="6">
    <location>
        <begin position="7"/>
        <end position="278"/>
    </location>
</feature>
<dbReference type="AlphaFoldDB" id="A0A1I5XQ63"/>
<dbReference type="GO" id="GO:0005525">
    <property type="term" value="F:GTP binding"/>
    <property type="evidence" value="ECO:0007669"/>
    <property type="project" value="UniProtKB-UniRule"/>
</dbReference>
<name>A0A1I5XQ63_9FIRM</name>
<dbReference type="Gene3D" id="3.30.70.240">
    <property type="match status" value="1"/>
</dbReference>
<comment type="similarity">
    <text evidence="1">Belongs to the TRAFAC class translation factor GTPase superfamily. Classic translation factor GTPase family. EF-G/EF-2 subfamily.</text>
</comment>
<dbReference type="CDD" id="cd04170">
    <property type="entry name" value="EF-G_bact"/>
    <property type="match status" value="1"/>
</dbReference>
<dbReference type="FunFam" id="3.30.70.240:FF:000001">
    <property type="entry name" value="Elongation factor G"/>
    <property type="match status" value="1"/>
</dbReference>
<dbReference type="CDD" id="cd04088">
    <property type="entry name" value="EFG_mtEFG_II"/>
    <property type="match status" value="1"/>
</dbReference>
<dbReference type="NCBIfam" id="NF009381">
    <property type="entry name" value="PRK12740.1-5"/>
    <property type="match status" value="1"/>
</dbReference>
<dbReference type="InterPro" id="IPR009022">
    <property type="entry name" value="EFG_III"/>
</dbReference>
<keyword evidence="4" id="KW-0342">GTP-binding</keyword>
<dbReference type="CDD" id="cd03713">
    <property type="entry name" value="EFG_mtEFG_C"/>
    <property type="match status" value="1"/>
</dbReference>
<dbReference type="NCBIfam" id="NF009891">
    <property type="entry name" value="PRK13351.1-1"/>
    <property type="match status" value="1"/>
</dbReference>
<dbReference type="InterPro" id="IPR035649">
    <property type="entry name" value="EFG_V"/>
</dbReference>
<dbReference type="InterPro" id="IPR009000">
    <property type="entry name" value="Transl_B-barrel_sf"/>
</dbReference>
<dbReference type="PANTHER" id="PTHR43261:SF6">
    <property type="entry name" value="ELONGATION FACTOR G-LIKE PROTEIN"/>
    <property type="match status" value="1"/>
</dbReference>
<dbReference type="RefSeq" id="WP_092282641.1">
    <property type="nucleotide sequence ID" value="NZ_FOXR01000029.1"/>
</dbReference>
<keyword evidence="7" id="KW-0251">Elongation factor</keyword>
<evidence type="ECO:0000256" key="1">
    <source>
        <dbReference type="ARBA" id="ARBA00005870"/>
    </source>
</evidence>
<evidence type="ECO:0000259" key="6">
    <source>
        <dbReference type="PROSITE" id="PS51722"/>
    </source>
</evidence>
<dbReference type="GO" id="GO:0003924">
    <property type="term" value="F:GTPase activity"/>
    <property type="evidence" value="ECO:0007669"/>
    <property type="project" value="InterPro"/>
</dbReference>
<dbReference type="CDD" id="cd16262">
    <property type="entry name" value="EFG_III"/>
    <property type="match status" value="1"/>
</dbReference>
<dbReference type="SMART" id="SM00889">
    <property type="entry name" value="EFG_IV"/>
    <property type="match status" value="1"/>
</dbReference>
<dbReference type="FunFam" id="3.30.70.870:FF:000002">
    <property type="entry name" value="Translation elongation factor 2"/>
    <property type="match status" value="1"/>
</dbReference>
<accession>A0A1I5XQ63</accession>
<evidence type="ECO:0000313" key="8">
    <source>
        <dbReference type="Proteomes" id="UP000198577"/>
    </source>
</evidence>
<dbReference type="Gene3D" id="2.40.30.10">
    <property type="entry name" value="Translation factors"/>
    <property type="match status" value="1"/>
</dbReference>
<organism evidence="7 8">
    <name type="scientific">Caldicoprobacter faecalis</name>
    <dbReference type="NCBI Taxonomy" id="937334"/>
    <lineage>
        <taxon>Bacteria</taxon>
        <taxon>Bacillati</taxon>
        <taxon>Bacillota</taxon>
        <taxon>Clostridia</taxon>
        <taxon>Caldicoprobacterales</taxon>
        <taxon>Caldicoprobacteraceae</taxon>
        <taxon>Caldicoprobacter</taxon>
    </lineage>
</organism>
<dbReference type="OrthoDB" id="9804431at2"/>
<evidence type="ECO:0000256" key="2">
    <source>
        <dbReference type="ARBA" id="ARBA00017872"/>
    </source>
</evidence>
<dbReference type="Pfam" id="PF14492">
    <property type="entry name" value="EFG_III"/>
    <property type="match status" value="1"/>
</dbReference>
<dbReference type="Pfam" id="PF03764">
    <property type="entry name" value="EFG_IV"/>
    <property type="match status" value="1"/>
</dbReference>
<dbReference type="InterPro" id="IPR000640">
    <property type="entry name" value="EFG_V-like"/>
</dbReference>
<dbReference type="InterPro" id="IPR047872">
    <property type="entry name" value="EFG_IV"/>
</dbReference>
<dbReference type="Proteomes" id="UP000198577">
    <property type="component" value="Unassembled WGS sequence"/>
</dbReference>
<dbReference type="NCBIfam" id="TIGR00484">
    <property type="entry name" value="EF-G"/>
    <property type="match status" value="1"/>
</dbReference>
<dbReference type="Gene3D" id="3.30.70.870">
    <property type="entry name" value="Elongation Factor G (Translational Gtpase), domain 3"/>
    <property type="match status" value="1"/>
</dbReference>
<dbReference type="PROSITE" id="PS51722">
    <property type="entry name" value="G_TR_2"/>
    <property type="match status" value="1"/>
</dbReference>
<dbReference type="NCBIfam" id="TIGR00231">
    <property type="entry name" value="small_GTP"/>
    <property type="match status" value="1"/>
</dbReference>
<protein>
    <recommendedName>
        <fullName evidence="2 5">Elongation factor G</fullName>
    </recommendedName>
</protein>
<dbReference type="PRINTS" id="PR00315">
    <property type="entry name" value="ELONGATNFCT"/>
</dbReference>
<dbReference type="InterPro" id="IPR004540">
    <property type="entry name" value="Transl_elong_EFG/EF2"/>
</dbReference>
<dbReference type="FunFam" id="3.40.50.300:FF:001994">
    <property type="entry name" value="Translation elongation factor G"/>
    <property type="match status" value="1"/>
</dbReference>
<sequence length="694" mass="77090">MNSYATRNIRNVGLIGHGGEGKTTLTEAMLFNARVVDRFGRVEDGTTTTDFDPEEIKRKISINAALAPFEWNGHKINIIDVPGYFDFVGEMIEALRVVDGAVIVVGAVSGVMVGTEKAWDYCKEYDLPIMIFVNQMDRENVHYEKVLEQLEGKYGTCITPLQVPIMKGDRFAGLVDVVKMKAWEFTDKGLKEVSIPDDMSDTIESVRTRLVEAAAETSEELMEKYFEGEELTEEEIQAAIRKGVVDGDIVPVLFGSALTNAGVDILMDSLIKYIPAPDERPEVSVTNVKTGKVEKRKVDASQPFSAFVFKTIVDPFVGKLSLFKVMSGELTNGMNLYNANKEKGEKTGNLYILRGKKQIAVDKLTAGDIGALAKLQNTATGDTLCDPAYPIVYEGFQFPEPSISMAVNAEKEGEEEKVFTGLNRLMEEDPTFRIEQNTETGETLISGTGEVHLDVIASRLKNKFGVNAVFKEPKVPYRETIRKSIKAEGKHKKQTGGHGQYGHVWIEFEPLPNPDEQRFEFVDKIVGGVVPRQYIPAVEKGLIEAMQKGVLAGYPMVGIRATLYDGSYHPVDSSEMSFKIAAYLAYKKLEQADPVLLEPIMHAEVIIPDEYMGDIIGDLNRRRGRILGMTPLGNGLQKVDAEVPLAEMFRYATDLRSMTQARGSFKLTFVRYEEVPANISAKIVEQARREAQGE</sequence>
<evidence type="ECO:0000256" key="4">
    <source>
        <dbReference type="ARBA" id="ARBA00023134"/>
    </source>
</evidence>
<evidence type="ECO:0000256" key="5">
    <source>
        <dbReference type="NCBIfam" id="TIGR00484"/>
    </source>
</evidence>
<dbReference type="FunFam" id="3.30.230.10:FF:000003">
    <property type="entry name" value="Elongation factor G"/>
    <property type="match status" value="1"/>
</dbReference>
<keyword evidence="3" id="KW-0547">Nucleotide-binding</keyword>
<dbReference type="GO" id="GO:0003746">
    <property type="term" value="F:translation elongation factor activity"/>
    <property type="evidence" value="ECO:0007669"/>
    <property type="project" value="UniProtKB-UniRule"/>
</dbReference>
<dbReference type="Gene3D" id="3.30.230.10">
    <property type="match status" value="1"/>
</dbReference>
<keyword evidence="7" id="KW-0648">Protein biosynthesis</keyword>
<dbReference type="Pfam" id="PF22042">
    <property type="entry name" value="EF-G_D2"/>
    <property type="match status" value="1"/>
</dbReference>
<dbReference type="InterPro" id="IPR020568">
    <property type="entry name" value="Ribosomal_Su5_D2-typ_SF"/>
</dbReference>
<dbReference type="InterPro" id="IPR000795">
    <property type="entry name" value="T_Tr_GTP-bd_dom"/>
</dbReference>
<gene>
    <name evidence="7" type="ORF">SAMN05444406_12920</name>
</gene>
<dbReference type="SUPFAM" id="SSF54211">
    <property type="entry name" value="Ribosomal protein S5 domain 2-like"/>
    <property type="match status" value="1"/>
</dbReference>
<dbReference type="InterPro" id="IPR027417">
    <property type="entry name" value="P-loop_NTPase"/>
</dbReference>
<dbReference type="EMBL" id="FOXR01000029">
    <property type="protein sequence ID" value="SFQ34093.1"/>
    <property type="molecule type" value="Genomic_DNA"/>
</dbReference>
<dbReference type="SUPFAM" id="SSF52540">
    <property type="entry name" value="P-loop containing nucleoside triphosphate hydrolases"/>
    <property type="match status" value="1"/>
</dbReference>
<dbReference type="SUPFAM" id="SSF54980">
    <property type="entry name" value="EF-G C-terminal domain-like"/>
    <property type="match status" value="2"/>
</dbReference>
<dbReference type="SUPFAM" id="SSF50447">
    <property type="entry name" value="Translation proteins"/>
    <property type="match status" value="1"/>
</dbReference>
<evidence type="ECO:0000313" key="7">
    <source>
        <dbReference type="EMBL" id="SFQ34093.1"/>
    </source>
</evidence>
<dbReference type="NCBIfam" id="NF009379">
    <property type="entry name" value="PRK12740.1-3"/>
    <property type="match status" value="1"/>
</dbReference>
<dbReference type="InterPro" id="IPR053905">
    <property type="entry name" value="EF-G-like_DII"/>
</dbReference>
<dbReference type="InterPro" id="IPR005517">
    <property type="entry name" value="Transl_elong_EFG/EF2_IV"/>
</dbReference>
<proteinExistence type="inferred from homology"/>
<dbReference type="CDD" id="cd01434">
    <property type="entry name" value="EFG_mtEFG1_IV"/>
    <property type="match status" value="1"/>
</dbReference>
<dbReference type="SMART" id="SM00838">
    <property type="entry name" value="EFG_C"/>
    <property type="match status" value="1"/>
</dbReference>
<dbReference type="PANTHER" id="PTHR43261">
    <property type="entry name" value="TRANSLATION ELONGATION FACTOR G-RELATED"/>
    <property type="match status" value="1"/>
</dbReference>
<dbReference type="InterPro" id="IPR035647">
    <property type="entry name" value="EFG_III/V"/>
</dbReference>
<dbReference type="InterPro" id="IPR014721">
    <property type="entry name" value="Ribsml_uS5_D2-typ_fold_subgr"/>
</dbReference>
<dbReference type="STRING" id="937334.SAMN05444406_12920"/>
<dbReference type="InterPro" id="IPR005225">
    <property type="entry name" value="Small_GTP-bd"/>
</dbReference>
<dbReference type="Pfam" id="PF00009">
    <property type="entry name" value="GTP_EFTU"/>
    <property type="match status" value="1"/>
</dbReference>